<feature type="signal peptide" evidence="1">
    <location>
        <begin position="1"/>
        <end position="30"/>
    </location>
</feature>
<dbReference type="EMBL" id="UHEN01000001">
    <property type="protein sequence ID" value="SUN08336.1"/>
    <property type="molecule type" value="Genomic_DNA"/>
</dbReference>
<reference evidence="4" key="2">
    <citation type="submission" date="2016-12" db="EMBL/GenBank/DDBJ databases">
        <authorList>
            <person name="Gulvik C.A."/>
        </authorList>
    </citation>
    <scope>NUCLEOTIDE SEQUENCE [LARGE SCALE GENOMIC DNA]</scope>
    <source>
        <strain evidence="4">ATCC 51725</strain>
    </source>
</reference>
<evidence type="ECO:0000313" key="4">
    <source>
        <dbReference type="Proteomes" id="UP000186437"/>
    </source>
</evidence>
<dbReference type="Proteomes" id="UP000255213">
    <property type="component" value="Unassembled WGS sequence"/>
</dbReference>
<keyword evidence="4" id="KW-1185">Reference proteome</keyword>
<reference evidence="2" key="1">
    <citation type="submission" date="2016-12" db="EMBL/GenBank/DDBJ databases">
        <authorList>
            <person name="Song W.-J."/>
            <person name="Kurnit D.M."/>
        </authorList>
    </citation>
    <scope>NUCLEOTIDE SEQUENCE [LARGE SCALE GENOMIC DNA]</scope>
    <source>
        <strain evidence="2">ATCC 51725</strain>
    </source>
</reference>
<dbReference type="GO" id="GO:0016853">
    <property type="term" value="F:isomerase activity"/>
    <property type="evidence" value="ECO:0007669"/>
    <property type="project" value="UniProtKB-KW"/>
</dbReference>
<protein>
    <submittedName>
        <fullName evidence="3">Glucose-6-phosphate isomerase</fullName>
    </submittedName>
</protein>
<dbReference type="AlphaFoldDB" id="A0A1Q8EBF1"/>
<evidence type="ECO:0000313" key="2">
    <source>
        <dbReference type="EMBL" id="OLF49124.1"/>
    </source>
</evidence>
<organism evidence="2 4">
    <name type="scientific">Streptococcus acidominimus</name>
    <dbReference type="NCBI Taxonomy" id="1326"/>
    <lineage>
        <taxon>Bacteria</taxon>
        <taxon>Bacillati</taxon>
        <taxon>Bacillota</taxon>
        <taxon>Bacilli</taxon>
        <taxon>Lactobacillales</taxon>
        <taxon>Streptococcaceae</taxon>
        <taxon>Streptococcus</taxon>
    </lineage>
</organism>
<sequence length="259" mass="28381">MRPSRKASKKMKKKVLYLGIASLLCLSACATKENSVTEPSSTEASVALGASLVTGTIDFQKLAEAQPLAIRAAKEEKIYSAKNGVAKTQGLGDSAEEVESYRLYQVPESWQLQQVRGSQPTDYTYIASEDGMTFGVQLYTLDAYQTSPLSGGQVMTKDELTQFLKGDGQNFSQETTISIKDQEWQVGYEEKGENNAAKITFYRLENTGNYDDSLIVGAVIYPLSADNPDHERAVSATVSQLKTILYQVAYTRPTVVEAP</sequence>
<evidence type="ECO:0000256" key="1">
    <source>
        <dbReference type="SAM" id="SignalP"/>
    </source>
</evidence>
<evidence type="ECO:0000313" key="3">
    <source>
        <dbReference type="EMBL" id="SUN08336.1"/>
    </source>
</evidence>
<reference evidence="3 5" key="3">
    <citation type="submission" date="2018-06" db="EMBL/GenBank/DDBJ databases">
        <authorList>
            <consortium name="Pathogen Informatics"/>
            <person name="Doyle S."/>
        </authorList>
    </citation>
    <scope>NUCLEOTIDE SEQUENCE [LARGE SCALE GENOMIC DNA]</scope>
    <source>
        <strain evidence="3 5">NCTC12957</strain>
    </source>
</reference>
<dbReference type="EMBL" id="MSJL01000051">
    <property type="protein sequence ID" value="OLF49124.1"/>
    <property type="molecule type" value="Genomic_DNA"/>
</dbReference>
<feature type="chain" id="PRO_5044564139" evidence="1">
    <location>
        <begin position="31"/>
        <end position="259"/>
    </location>
</feature>
<keyword evidence="1" id="KW-0732">Signal</keyword>
<evidence type="ECO:0000313" key="5">
    <source>
        <dbReference type="Proteomes" id="UP000255213"/>
    </source>
</evidence>
<dbReference type="Proteomes" id="UP000186437">
    <property type="component" value="Unassembled WGS sequence"/>
</dbReference>
<proteinExistence type="predicted"/>
<gene>
    <name evidence="2" type="ORF">BU200_09040</name>
    <name evidence="3" type="ORF">NCTC12957_01930</name>
</gene>
<keyword evidence="3" id="KW-0413">Isomerase</keyword>
<accession>A0A1Q8EBF1</accession>
<name>A0A1Q8EBF1_STRAI</name>